<dbReference type="AlphaFoldDB" id="A0AAV5GWC7"/>
<sequence length="340" mass="37211">MPLSPLLLTRDLVHLRKIPARQTALAIVADSFLSLLASPDHPSAPSLRGVFLPALLGSDARPRDPSQLAALDSQLAGLFAQPPQIVALQTVPSQDAVDKAWRDFPREMTERVFLAYPLHTEMERAKEENEKEELANLSMLVIATLAHELAQWIWVKMRGYRPIDPYSDTASLHTTTTTHSVTSSIHSQGSLLAPHRHKDDVGTRAVLALLGCEFELWTYSIGSRELVKRRYPTRRSPVLTPPVVYFLIGDTPAIRDCTSLPPTVSGMVPPHRDGDSMHAITSVLAPSGLAKMHGSCVVGQQSPQGGAQDQLEHGVKVSLDGTQREDDGDEKVFDSIYSGL</sequence>
<gene>
    <name evidence="1" type="ORF">Rhopal_006864-T1</name>
</gene>
<dbReference type="EMBL" id="BQKY01000015">
    <property type="protein sequence ID" value="GJN93806.1"/>
    <property type="molecule type" value="Genomic_DNA"/>
</dbReference>
<comment type="caution">
    <text evidence="1">The sequence shown here is derived from an EMBL/GenBank/DDBJ whole genome shotgun (WGS) entry which is preliminary data.</text>
</comment>
<keyword evidence="2" id="KW-1185">Reference proteome</keyword>
<proteinExistence type="predicted"/>
<protein>
    <submittedName>
        <fullName evidence="1">Uncharacterized protein</fullName>
    </submittedName>
</protein>
<dbReference type="Proteomes" id="UP001342314">
    <property type="component" value="Unassembled WGS sequence"/>
</dbReference>
<evidence type="ECO:0000313" key="1">
    <source>
        <dbReference type="EMBL" id="GJN93806.1"/>
    </source>
</evidence>
<accession>A0AAV5GWC7</accession>
<reference evidence="1 2" key="1">
    <citation type="submission" date="2021-12" db="EMBL/GenBank/DDBJ databases">
        <title>High titer production of polyol ester of fatty acids by Rhodotorula paludigena BS15 towards product separation-free biomass refinery.</title>
        <authorList>
            <person name="Mano J."/>
            <person name="Ono H."/>
            <person name="Tanaka T."/>
            <person name="Naito K."/>
            <person name="Sushida H."/>
            <person name="Ike M."/>
            <person name="Tokuyasu K."/>
            <person name="Kitaoka M."/>
        </authorList>
    </citation>
    <scope>NUCLEOTIDE SEQUENCE [LARGE SCALE GENOMIC DNA]</scope>
    <source>
        <strain evidence="1 2">BS15</strain>
    </source>
</reference>
<name>A0AAV5GWC7_9BASI</name>
<organism evidence="1 2">
    <name type="scientific">Rhodotorula paludigena</name>
    <dbReference type="NCBI Taxonomy" id="86838"/>
    <lineage>
        <taxon>Eukaryota</taxon>
        <taxon>Fungi</taxon>
        <taxon>Dikarya</taxon>
        <taxon>Basidiomycota</taxon>
        <taxon>Pucciniomycotina</taxon>
        <taxon>Microbotryomycetes</taxon>
        <taxon>Sporidiobolales</taxon>
        <taxon>Sporidiobolaceae</taxon>
        <taxon>Rhodotorula</taxon>
    </lineage>
</organism>
<evidence type="ECO:0000313" key="2">
    <source>
        <dbReference type="Proteomes" id="UP001342314"/>
    </source>
</evidence>